<dbReference type="Pfam" id="PF13874">
    <property type="entry name" value="Nup54"/>
    <property type="match status" value="1"/>
</dbReference>
<keyword evidence="3" id="KW-0677">Repeat</keyword>
<evidence type="ECO:0000256" key="2">
    <source>
        <dbReference type="ARBA" id="ARBA00022448"/>
    </source>
</evidence>
<keyword evidence="6" id="KW-0811">Translocation</keyword>
<dbReference type="GO" id="GO:0006607">
    <property type="term" value="P:NLS-bearing protein import into nucleus"/>
    <property type="evidence" value="ECO:0007669"/>
    <property type="project" value="TreeGrafter"/>
</dbReference>
<evidence type="ECO:0000256" key="3">
    <source>
        <dbReference type="ARBA" id="ARBA00022737"/>
    </source>
</evidence>
<evidence type="ECO:0000259" key="12">
    <source>
        <dbReference type="Pfam" id="PF18437"/>
    </source>
</evidence>
<name>V4A866_LOTGI</name>
<dbReference type="PANTHER" id="PTHR13000">
    <property type="entry name" value="NUCLEOPORIN P54"/>
    <property type="match status" value="1"/>
</dbReference>
<dbReference type="Gene3D" id="1.20.5.490">
    <property type="entry name" value="Single helix bin"/>
    <property type="match status" value="1"/>
</dbReference>
<keyword evidence="2" id="KW-0813">Transport</keyword>
<evidence type="ECO:0000256" key="9">
    <source>
        <dbReference type="ARBA" id="ARBA00060798"/>
    </source>
</evidence>
<accession>V4A866</accession>
<dbReference type="KEGG" id="lgi:LOTGIDRAFT_192964"/>
<dbReference type="Gene3D" id="1.20.5.170">
    <property type="match status" value="1"/>
</dbReference>
<evidence type="ECO:0000313" key="13">
    <source>
        <dbReference type="EMBL" id="ESO89471.1"/>
    </source>
</evidence>
<evidence type="ECO:0000256" key="1">
    <source>
        <dbReference type="ARBA" id="ARBA00004567"/>
    </source>
</evidence>
<dbReference type="Pfam" id="PF18437">
    <property type="entry name" value="Nup54_C"/>
    <property type="match status" value="1"/>
</dbReference>
<evidence type="ECO:0000256" key="10">
    <source>
        <dbReference type="SAM" id="Coils"/>
    </source>
</evidence>
<dbReference type="GO" id="GO:0051028">
    <property type="term" value="P:mRNA transport"/>
    <property type="evidence" value="ECO:0007669"/>
    <property type="project" value="UniProtKB-KW"/>
</dbReference>
<evidence type="ECO:0000256" key="8">
    <source>
        <dbReference type="ARBA" id="ARBA00023242"/>
    </source>
</evidence>
<evidence type="ECO:0000256" key="6">
    <source>
        <dbReference type="ARBA" id="ARBA00023010"/>
    </source>
</evidence>
<dbReference type="EMBL" id="KB202591">
    <property type="protein sequence ID" value="ESO89471.1"/>
    <property type="molecule type" value="Genomic_DNA"/>
</dbReference>
<gene>
    <name evidence="13" type="ORF">LOTGIDRAFT_192964</name>
</gene>
<evidence type="ECO:0000259" key="11">
    <source>
        <dbReference type="Pfam" id="PF13874"/>
    </source>
</evidence>
<dbReference type="GO" id="GO:0006999">
    <property type="term" value="P:nuclear pore organization"/>
    <property type="evidence" value="ECO:0007669"/>
    <property type="project" value="TreeGrafter"/>
</dbReference>
<dbReference type="AlphaFoldDB" id="V4A866"/>
<reference evidence="13 14" key="1">
    <citation type="journal article" date="2013" name="Nature">
        <title>Insights into bilaterian evolution from three spiralian genomes.</title>
        <authorList>
            <person name="Simakov O."/>
            <person name="Marletaz F."/>
            <person name="Cho S.J."/>
            <person name="Edsinger-Gonzales E."/>
            <person name="Havlak P."/>
            <person name="Hellsten U."/>
            <person name="Kuo D.H."/>
            <person name="Larsson T."/>
            <person name="Lv J."/>
            <person name="Arendt D."/>
            <person name="Savage R."/>
            <person name="Osoegawa K."/>
            <person name="de Jong P."/>
            <person name="Grimwood J."/>
            <person name="Chapman J.A."/>
            <person name="Shapiro H."/>
            <person name="Aerts A."/>
            <person name="Otillar R.P."/>
            <person name="Terry A.Y."/>
            <person name="Boore J.L."/>
            <person name="Grigoriev I.V."/>
            <person name="Lindberg D.R."/>
            <person name="Seaver E.C."/>
            <person name="Weisblat D.A."/>
            <person name="Putnam N.H."/>
            <person name="Rokhsar D.S."/>
        </authorList>
    </citation>
    <scope>NUCLEOTIDE SEQUENCE [LARGE SCALE GENOMIC DNA]</scope>
</reference>
<keyword evidence="7" id="KW-0906">Nuclear pore complex</keyword>
<keyword evidence="4" id="KW-0509">mRNA transport</keyword>
<dbReference type="HOGENOM" id="CLU_033371_0_0_1"/>
<evidence type="ECO:0000256" key="7">
    <source>
        <dbReference type="ARBA" id="ARBA00023132"/>
    </source>
</evidence>
<dbReference type="InterPro" id="IPR040985">
    <property type="entry name" value="Nup54_C"/>
</dbReference>
<feature type="domain" description="Nup54 C-terminal interacting" evidence="12">
    <location>
        <begin position="335"/>
        <end position="373"/>
    </location>
</feature>
<dbReference type="RefSeq" id="XP_009059832.1">
    <property type="nucleotide sequence ID" value="XM_009061584.1"/>
</dbReference>
<keyword evidence="10" id="KW-0175">Coiled coil</keyword>
<keyword evidence="5" id="KW-0653">Protein transport</keyword>
<dbReference type="OrthoDB" id="6162375at2759"/>
<keyword evidence="8" id="KW-0539">Nucleus</keyword>
<feature type="domain" description="Nucleoporin Nup54 alpha-helical" evidence="11">
    <location>
        <begin position="182"/>
        <end position="320"/>
    </location>
</feature>
<comment type="similarity">
    <text evidence="9">Belongs to the NUP54 family.</text>
</comment>
<evidence type="ECO:0000256" key="5">
    <source>
        <dbReference type="ARBA" id="ARBA00022927"/>
    </source>
</evidence>
<dbReference type="GeneID" id="20245006"/>
<dbReference type="GO" id="GO:0017056">
    <property type="term" value="F:structural constituent of nuclear pore"/>
    <property type="evidence" value="ECO:0007669"/>
    <property type="project" value="TreeGrafter"/>
</dbReference>
<dbReference type="FunFam" id="1.20.5.490:FF:000003">
    <property type="entry name" value="nucleoporin p54 isoform X1"/>
    <property type="match status" value="1"/>
</dbReference>
<dbReference type="OMA" id="RCALDHI"/>
<dbReference type="STRING" id="225164.V4A866"/>
<sequence>MAMAVSLPQIYGDERDAIIAKWNQLQAFWGTGKGLYNQNGVVEFKADNPFCRFKAIGYNAIKGVEKNTDGLIIITLKKKHSEVCKVQQQIVDVLHRILGSKPTLSVCVEGSKPLPDDKTELIFYVIERPASGPARRVPASELFSFLSQPSQKNSLINELTVDSILPKMELSVDQLKDYLDTPPAGIDPLLWQQAKLDNPNPEEYVPVPMIGFKEVQQRLKYQEQQTSLHQQRIDEMGEDLSELQNKHSNMLAKLEEYKRKHLELGHRLLQVIVKQEVYRKMGYAIQAEEEHTKVQLEAIQAELNHPTQFKGRLNELMSQIRMQNHLFTNRPDVNYHMDIELQHEMKQLLKQQQEGLEHLIQIIKDDSQDLDLIEQGLLKKTVR</sequence>
<evidence type="ECO:0008006" key="15">
    <source>
        <dbReference type="Google" id="ProtNLM"/>
    </source>
</evidence>
<dbReference type="GO" id="GO:0044613">
    <property type="term" value="C:nuclear pore central transport channel"/>
    <property type="evidence" value="ECO:0007669"/>
    <property type="project" value="TreeGrafter"/>
</dbReference>
<dbReference type="GO" id="GO:0036228">
    <property type="term" value="P:protein localization to nuclear inner membrane"/>
    <property type="evidence" value="ECO:0007669"/>
    <property type="project" value="TreeGrafter"/>
</dbReference>
<dbReference type="PANTHER" id="PTHR13000:SF0">
    <property type="entry name" value="NUCLEOPORIN P54"/>
    <property type="match status" value="1"/>
</dbReference>
<dbReference type="InterPro" id="IPR024864">
    <property type="entry name" value="Nup54/Nup57/Nup44"/>
</dbReference>
<organism evidence="13 14">
    <name type="scientific">Lottia gigantea</name>
    <name type="common">Giant owl limpet</name>
    <dbReference type="NCBI Taxonomy" id="225164"/>
    <lineage>
        <taxon>Eukaryota</taxon>
        <taxon>Metazoa</taxon>
        <taxon>Spiralia</taxon>
        <taxon>Lophotrochozoa</taxon>
        <taxon>Mollusca</taxon>
        <taxon>Gastropoda</taxon>
        <taxon>Patellogastropoda</taxon>
        <taxon>Lottioidea</taxon>
        <taxon>Lottiidae</taxon>
        <taxon>Lottia</taxon>
    </lineage>
</organism>
<dbReference type="InterPro" id="IPR025712">
    <property type="entry name" value="Nup54_alpha-helical_dom"/>
</dbReference>
<comment type="subcellular location">
    <subcellularLocation>
        <location evidence="1">Nucleus</location>
        <location evidence="1">Nuclear pore complex</location>
    </subcellularLocation>
</comment>
<evidence type="ECO:0000256" key="4">
    <source>
        <dbReference type="ARBA" id="ARBA00022816"/>
    </source>
</evidence>
<feature type="coiled-coil region" evidence="10">
    <location>
        <begin position="233"/>
        <end position="260"/>
    </location>
</feature>
<evidence type="ECO:0000313" key="14">
    <source>
        <dbReference type="Proteomes" id="UP000030746"/>
    </source>
</evidence>
<proteinExistence type="inferred from homology"/>
<dbReference type="Proteomes" id="UP000030746">
    <property type="component" value="Unassembled WGS sequence"/>
</dbReference>
<dbReference type="CTD" id="20245006"/>
<keyword evidence="14" id="KW-1185">Reference proteome</keyword>
<protein>
    <recommendedName>
        <fullName evidence="15">Nucleoporin Nup54 alpha-helical domain-containing protein</fullName>
    </recommendedName>
</protein>